<sequence length="154" mass="16879">MFEHFDQFLAGLLHGHTGVALFVDHRRQEQGGQGHRPVEGLELDHHLDIGQPLERTEALHSGRRGGHGREQGTQHAARKREAQGARISSGWTRKSRPWEHSALQRDGRLDLGTLQLGALACLGGERPESGQQLVAVVHCALAGHRSLRRGGAHS</sequence>
<dbReference type="AlphaFoldDB" id="A0A917NFH6"/>
<protein>
    <submittedName>
        <fullName evidence="2">Uncharacterized protein</fullName>
    </submittedName>
</protein>
<reference evidence="2" key="1">
    <citation type="journal article" date="2014" name="Int. J. Syst. Evol. Microbiol.">
        <title>Complete genome sequence of Corynebacterium casei LMG S-19264T (=DSM 44701T), isolated from a smear-ripened cheese.</title>
        <authorList>
            <consortium name="US DOE Joint Genome Institute (JGI-PGF)"/>
            <person name="Walter F."/>
            <person name="Albersmeier A."/>
            <person name="Kalinowski J."/>
            <person name="Ruckert C."/>
        </authorList>
    </citation>
    <scope>NUCLEOTIDE SEQUENCE</scope>
    <source>
        <strain evidence="2">JCM 3086</strain>
    </source>
</reference>
<proteinExistence type="predicted"/>
<feature type="region of interest" description="Disordered" evidence="1">
    <location>
        <begin position="59"/>
        <end position="97"/>
    </location>
</feature>
<name>A0A917NFH6_9ACTN</name>
<gene>
    <name evidence="2" type="ORF">GCM10010121_002930</name>
</gene>
<evidence type="ECO:0000313" key="3">
    <source>
        <dbReference type="Proteomes" id="UP000657574"/>
    </source>
</evidence>
<evidence type="ECO:0000256" key="1">
    <source>
        <dbReference type="SAM" id="MobiDB-lite"/>
    </source>
</evidence>
<evidence type="ECO:0000313" key="2">
    <source>
        <dbReference type="EMBL" id="GGI95892.1"/>
    </source>
</evidence>
<keyword evidence="3" id="KW-1185">Reference proteome</keyword>
<organism evidence="2 3">
    <name type="scientific">Streptomyces brasiliensis</name>
    <dbReference type="NCBI Taxonomy" id="1954"/>
    <lineage>
        <taxon>Bacteria</taxon>
        <taxon>Bacillati</taxon>
        <taxon>Actinomycetota</taxon>
        <taxon>Actinomycetes</taxon>
        <taxon>Kitasatosporales</taxon>
        <taxon>Streptomycetaceae</taxon>
        <taxon>Streptomyces</taxon>
    </lineage>
</organism>
<comment type="caution">
    <text evidence="2">The sequence shown here is derived from an EMBL/GenBank/DDBJ whole genome shotgun (WGS) entry which is preliminary data.</text>
</comment>
<reference evidence="2" key="2">
    <citation type="submission" date="2020-09" db="EMBL/GenBank/DDBJ databases">
        <authorList>
            <person name="Sun Q."/>
            <person name="Ohkuma M."/>
        </authorList>
    </citation>
    <scope>NUCLEOTIDE SEQUENCE</scope>
    <source>
        <strain evidence="2">JCM 3086</strain>
    </source>
</reference>
<accession>A0A917NFH6</accession>
<dbReference type="Proteomes" id="UP000657574">
    <property type="component" value="Unassembled WGS sequence"/>
</dbReference>
<dbReference type="EMBL" id="BMQA01000001">
    <property type="protein sequence ID" value="GGI95892.1"/>
    <property type="molecule type" value="Genomic_DNA"/>
</dbReference>